<evidence type="ECO:0000256" key="9">
    <source>
        <dbReference type="SAM" id="MobiDB-lite"/>
    </source>
</evidence>
<reference evidence="11 12" key="1">
    <citation type="journal article" date="2023" name="Commun. Biol.">
        <title>Genome analysis of Parmales, the sister group of diatoms, reveals the evolutionary specialization of diatoms from phago-mixotrophs to photoautotrophs.</title>
        <authorList>
            <person name="Ban H."/>
            <person name="Sato S."/>
            <person name="Yoshikawa S."/>
            <person name="Yamada K."/>
            <person name="Nakamura Y."/>
            <person name="Ichinomiya M."/>
            <person name="Sato N."/>
            <person name="Blanc-Mathieu R."/>
            <person name="Endo H."/>
            <person name="Kuwata A."/>
            <person name="Ogata H."/>
        </authorList>
    </citation>
    <scope>NUCLEOTIDE SEQUENCE [LARGE SCALE GENOMIC DNA]</scope>
</reference>
<evidence type="ECO:0000256" key="5">
    <source>
        <dbReference type="ARBA" id="ARBA00022777"/>
    </source>
</evidence>
<comment type="caution">
    <text evidence="11">The sequence shown here is derived from an EMBL/GenBank/DDBJ whole genome shotgun (WGS) entry which is preliminary data.</text>
</comment>
<name>A0ABQ6M9H9_9STRA</name>
<accession>A0ABQ6M9H9</accession>
<keyword evidence="6" id="KW-0067">ATP-binding</keyword>
<dbReference type="InterPro" id="IPR011009">
    <property type="entry name" value="Kinase-like_dom_sf"/>
</dbReference>
<evidence type="ECO:0000256" key="8">
    <source>
        <dbReference type="ARBA" id="ARBA00048679"/>
    </source>
</evidence>
<keyword evidence="2" id="KW-0723">Serine/threonine-protein kinase</keyword>
<organism evidence="11 12">
    <name type="scientific">Tetraparma gracilis</name>
    <dbReference type="NCBI Taxonomy" id="2962635"/>
    <lineage>
        <taxon>Eukaryota</taxon>
        <taxon>Sar</taxon>
        <taxon>Stramenopiles</taxon>
        <taxon>Ochrophyta</taxon>
        <taxon>Bolidophyceae</taxon>
        <taxon>Parmales</taxon>
        <taxon>Triparmaceae</taxon>
        <taxon>Tetraparma</taxon>
    </lineage>
</organism>
<dbReference type="SMART" id="SM00220">
    <property type="entry name" value="S_TKc"/>
    <property type="match status" value="1"/>
</dbReference>
<gene>
    <name evidence="11" type="ORF">TeGR_g1064</name>
</gene>
<keyword evidence="3" id="KW-0808">Transferase</keyword>
<feature type="domain" description="Protein kinase" evidence="10">
    <location>
        <begin position="92"/>
        <end position="381"/>
    </location>
</feature>
<dbReference type="InterPro" id="IPR050236">
    <property type="entry name" value="Ser_Thr_kinase_AGC"/>
</dbReference>
<dbReference type="PROSITE" id="PS00108">
    <property type="entry name" value="PROTEIN_KINASE_ST"/>
    <property type="match status" value="1"/>
</dbReference>
<dbReference type="PROSITE" id="PS50011">
    <property type="entry name" value="PROTEIN_KINASE_DOM"/>
    <property type="match status" value="1"/>
</dbReference>
<evidence type="ECO:0000256" key="6">
    <source>
        <dbReference type="ARBA" id="ARBA00022840"/>
    </source>
</evidence>
<dbReference type="PANTHER" id="PTHR24356:SF1">
    <property type="entry name" value="SERINE_THREONINE-PROTEIN KINASE GREATWALL"/>
    <property type="match status" value="1"/>
</dbReference>
<keyword evidence="4" id="KW-0547">Nucleotide-binding</keyword>
<dbReference type="PANTHER" id="PTHR24356">
    <property type="entry name" value="SERINE/THREONINE-PROTEIN KINASE"/>
    <property type="match status" value="1"/>
</dbReference>
<evidence type="ECO:0000259" key="10">
    <source>
        <dbReference type="PROSITE" id="PS50011"/>
    </source>
</evidence>
<evidence type="ECO:0000313" key="11">
    <source>
        <dbReference type="EMBL" id="GMI22187.1"/>
    </source>
</evidence>
<proteinExistence type="predicted"/>
<evidence type="ECO:0000256" key="4">
    <source>
        <dbReference type="ARBA" id="ARBA00022741"/>
    </source>
</evidence>
<protein>
    <recommendedName>
        <fullName evidence="1">non-specific serine/threonine protein kinase</fullName>
        <ecNumber evidence="1">2.7.11.1</ecNumber>
    </recommendedName>
</protein>
<comment type="catalytic activity">
    <reaction evidence="7">
        <text>L-threonyl-[protein] + ATP = O-phospho-L-threonyl-[protein] + ADP + H(+)</text>
        <dbReference type="Rhea" id="RHEA:46608"/>
        <dbReference type="Rhea" id="RHEA-COMP:11060"/>
        <dbReference type="Rhea" id="RHEA-COMP:11605"/>
        <dbReference type="ChEBI" id="CHEBI:15378"/>
        <dbReference type="ChEBI" id="CHEBI:30013"/>
        <dbReference type="ChEBI" id="CHEBI:30616"/>
        <dbReference type="ChEBI" id="CHEBI:61977"/>
        <dbReference type="ChEBI" id="CHEBI:456216"/>
        <dbReference type="EC" id="2.7.11.1"/>
    </reaction>
</comment>
<dbReference type="InterPro" id="IPR008271">
    <property type="entry name" value="Ser/Thr_kinase_AS"/>
</dbReference>
<evidence type="ECO:0000256" key="1">
    <source>
        <dbReference type="ARBA" id="ARBA00012513"/>
    </source>
</evidence>
<evidence type="ECO:0000256" key="3">
    <source>
        <dbReference type="ARBA" id="ARBA00022679"/>
    </source>
</evidence>
<dbReference type="Proteomes" id="UP001165060">
    <property type="component" value="Unassembled WGS sequence"/>
</dbReference>
<sequence>MEGPRATVLGLVASVNRLAGVEVPLQAEVSSCLTRFFDTFSVHFEDDVGGGVAAAFPVELSPSRPVGKVFSPETPKRGIDMSPPSGTSPLQYRKVRTIQNNDSKFVFEVHGPENEPLVMKETTKTAGNTKADANRNELRNEFMALMAVHSSDDDAEGGADSGAGGLSVPARAPGIVPVPVMFDEDIRTTMIYPLYAMDMFEFVDAYARKHMAMGCKETQARIWVAQMLHSVDRMQSKGVVHRDLKLENLLVDWTGNCIITDFEMAIHDRGADDVLTGVELLGTPLYIPPETIRKRKLHKSLNDVWAVGVIAWELVSNSNPWRVDTDSTAVKELVRITSATTSTTLRKEAHMSDEFFQLVRSLVSPVEDRLTARQAMALPLFKGIDFDDADSLFPQNEPHADLVDVMSIVDVVRVQKGHLKKEPFKKEWVKDERSGARAVVG</sequence>
<dbReference type="Pfam" id="PF00069">
    <property type="entry name" value="Pkinase"/>
    <property type="match status" value="1"/>
</dbReference>
<evidence type="ECO:0000256" key="7">
    <source>
        <dbReference type="ARBA" id="ARBA00047899"/>
    </source>
</evidence>
<dbReference type="Gene3D" id="1.10.510.10">
    <property type="entry name" value="Transferase(Phosphotransferase) domain 1"/>
    <property type="match status" value="1"/>
</dbReference>
<dbReference type="EC" id="2.7.11.1" evidence="1"/>
<dbReference type="InterPro" id="IPR000719">
    <property type="entry name" value="Prot_kinase_dom"/>
</dbReference>
<evidence type="ECO:0000313" key="12">
    <source>
        <dbReference type="Proteomes" id="UP001165060"/>
    </source>
</evidence>
<keyword evidence="5" id="KW-0418">Kinase</keyword>
<dbReference type="EMBL" id="BRYB01002589">
    <property type="protein sequence ID" value="GMI22187.1"/>
    <property type="molecule type" value="Genomic_DNA"/>
</dbReference>
<keyword evidence="12" id="KW-1185">Reference proteome</keyword>
<evidence type="ECO:0000256" key="2">
    <source>
        <dbReference type="ARBA" id="ARBA00022527"/>
    </source>
</evidence>
<feature type="region of interest" description="Disordered" evidence="9">
    <location>
        <begin position="67"/>
        <end position="90"/>
    </location>
</feature>
<comment type="catalytic activity">
    <reaction evidence="8">
        <text>L-seryl-[protein] + ATP = O-phospho-L-seryl-[protein] + ADP + H(+)</text>
        <dbReference type="Rhea" id="RHEA:17989"/>
        <dbReference type="Rhea" id="RHEA-COMP:9863"/>
        <dbReference type="Rhea" id="RHEA-COMP:11604"/>
        <dbReference type="ChEBI" id="CHEBI:15378"/>
        <dbReference type="ChEBI" id="CHEBI:29999"/>
        <dbReference type="ChEBI" id="CHEBI:30616"/>
        <dbReference type="ChEBI" id="CHEBI:83421"/>
        <dbReference type="ChEBI" id="CHEBI:456216"/>
        <dbReference type="EC" id="2.7.11.1"/>
    </reaction>
</comment>
<dbReference type="SUPFAM" id="SSF56112">
    <property type="entry name" value="Protein kinase-like (PK-like)"/>
    <property type="match status" value="1"/>
</dbReference>